<dbReference type="CDD" id="cd04056">
    <property type="entry name" value="Peptidases_S53"/>
    <property type="match status" value="1"/>
</dbReference>
<evidence type="ECO:0000256" key="9">
    <source>
        <dbReference type="SAM" id="SignalP"/>
    </source>
</evidence>
<feature type="binding site" evidence="8">
    <location>
        <position position="561"/>
    </location>
    <ligand>
        <name>Ca(2+)</name>
        <dbReference type="ChEBI" id="CHEBI:29108"/>
    </ligand>
</feature>
<evidence type="ECO:0000259" key="10">
    <source>
        <dbReference type="PROSITE" id="PS51695"/>
    </source>
</evidence>
<feature type="chain" id="PRO_5047327046" evidence="9">
    <location>
        <begin position="21"/>
        <end position="603"/>
    </location>
</feature>
<evidence type="ECO:0000256" key="4">
    <source>
        <dbReference type="ARBA" id="ARBA00022801"/>
    </source>
</evidence>
<evidence type="ECO:0000256" key="3">
    <source>
        <dbReference type="ARBA" id="ARBA00022723"/>
    </source>
</evidence>
<evidence type="ECO:0000256" key="8">
    <source>
        <dbReference type="PROSITE-ProRule" id="PRU01032"/>
    </source>
</evidence>
<evidence type="ECO:0000256" key="5">
    <source>
        <dbReference type="ARBA" id="ARBA00022825"/>
    </source>
</evidence>
<dbReference type="InterPro" id="IPR036852">
    <property type="entry name" value="Peptidase_S8/S53_dom_sf"/>
</dbReference>
<feature type="binding site" evidence="8">
    <location>
        <position position="582"/>
    </location>
    <ligand>
        <name>Ca(2+)</name>
        <dbReference type="ChEBI" id="CHEBI:29108"/>
    </ligand>
</feature>
<feature type="active site" description="Charge relay system" evidence="8">
    <location>
        <position position="280"/>
    </location>
</feature>
<feature type="binding site" evidence="8">
    <location>
        <position position="580"/>
    </location>
    <ligand>
        <name>Ca(2+)</name>
        <dbReference type="ChEBI" id="CHEBI:29108"/>
    </ligand>
</feature>
<evidence type="ECO:0000313" key="11">
    <source>
        <dbReference type="EMBL" id="KAK9420506.1"/>
    </source>
</evidence>
<dbReference type="PROSITE" id="PS00138">
    <property type="entry name" value="SUBTILASE_SER"/>
    <property type="match status" value="1"/>
</dbReference>
<keyword evidence="5 8" id="KW-0720">Serine protease</keyword>
<evidence type="ECO:0000256" key="7">
    <source>
        <dbReference type="ARBA" id="ARBA00023145"/>
    </source>
</evidence>
<feature type="domain" description="Peptidase S53" evidence="10">
    <location>
        <begin position="203"/>
        <end position="602"/>
    </location>
</feature>
<keyword evidence="3 8" id="KW-0479">Metal-binding</keyword>
<proteinExistence type="predicted"/>
<keyword evidence="6 8" id="KW-0106">Calcium</keyword>
<dbReference type="SUPFAM" id="SSF52743">
    <property type="entry name" value="Subtilisin-like"/>
    <property type="match status" value="1"/>
</dbReference>
<dbReference type="SMART" id="SM00944">
    <property type="entry name" value="Pro-kuma_activ"/>
    <property type="match status" value="1"/>
</dbReference>
<evidence type="ECO:0000256" key="6">
    <source>
        <dbReference type="ARBA" id="ARBA00022837"/>
    </source>
</evidence>
<gene>
    <name evidence="11" type="ORF">SUNI508_06246</name>
</gene>
<feature type="active site" description="Charge relay system" evidence="8">
    <location>
        <position position="520"/>
    </location>
</feature>
<dbReference type="EMBL" id="JARVKF010000224">
    <property type="protein sequence ID" value="KAK9420506.1"/>
    <property type="molecule type" value="Genomic_DNA"/>
</dbReference>
<feature type="binding site" evidence="8">
    <location>
        <position position="562"/>
    </location>
    <ligand>
        <name>Ca(2+)</name>
        <dbReference type="ChEBI" id="CHEBI:29108"/>
    </ligand>
</feature>
<evidence type="ECO:0000313" key="12">
    <source>
        <dbReference type="Proteomes" id="UP001408356"/>
    </source>
</evidence>
<evidence type="ECO:0000256" key="1">
    <source>
        <dbReference type="ARBA" id="ARBA00004239"/>
    </source>
</evidence>
<name>A0ABR2V1W8_9PEZI</name>
<dbReference type="Proteomes" id="UP001408356">
    <property type="component" value="Unassembled WGS sequence"/>
</dbReference>
<protein>
    <submittedName>
        <fullName evidence="11">Peptidase S8/S53 domain-containing protein</fullName>
    </submittedName>
</protein>
<dbReference type="SUPFAM" id="SSF54897">
    <property type="entry name" value="Protease propeptides/inhibitors"/>
    <property type="match status" value="1"/>
</dbReference>
<feature type="signal peptide" evidence="9">
    <location>
        <begin position="1"/>
        <end position="20"/>
    </location>
</feature>
<comment type="cofactor">
    <cofactor evidence="8">
        <name>Ca(2+)</name>
        <dbReference type="ChEBI" id="CHEBI:29108"/>
    </cofactor>
    <text evidence="8">Binds 1 Ca(2+) ion per subunit.</text>
</comment>
<dbReference type="InterPro" id="IPR030400">
    <property type="entry name" value="Sedolisin_dom"/>
</dbReference>
<dbReference type="InterPro" id="IPR050819">
    <property type="entry name" value="Tripeptidyl-peptidase_I"/>
</dbReference>
<sequence>MLRQTLFAGLAFVHSQGSVAQPQPEWEVISRPEGSTEVRATVVFHQPRMEEAQSLLMDISNPASTNFGQFLDREALEDLFGPSNHSQRKVLDWLESAGVPTTTVRLRKAAASMEFPATISQMESLLETEYHIRENSLTGKRQLEGSAHNIPTELEDHVHFVTSTLTSKNSKKRPASGKRAREFFSPSPYVTRSSVDLRNCSLSWTPACIRELYEIPLGTTAAPNNSLGIFGFGDAYNQADLDNFWSQYAEFIPNGTAPKVNSINGATAPGRELDGEELLDLQMAYPIAWPQEVEIFQTPDNNAGGLGNDFLDAVDPDYCTFDGGDDPLYDPTYPQFQGYQGPAMCGTYNVTNVVSISFALDESSLTQHYVQRQCNEWMKLALRGVTVLVASGDRGVMGQLGCLLNPENDTAAAFNPLFPSSCPYVTTVGATQVNFTETDYQEVAVYDPKHNYYSGGGFSNFNAQPAYQQQAVADYFQAYDPRYPNGTFNQSGRAFPDVAMLGANVTLSDGLEITVSGGTSAATPLFAAIISRINDERILAGKKPIGFLNQILYQHPEVFTDITDGYNPGCGTQGFEAGKGWDPVSGLGSPNFPKLRDLLVGLP</sequence>
<dbReference type="InterPro" id="IPR023828">
    <property type="entry name" value="Peptidase_S8_Ser-AS"/>
</dbReference>
<organism evidence="11 12">
    <name type="scientific">Seiridium unicorne</name>
    <dbReference type="NCBI Taxonomy" id="138068"/>
    <lineage>
        <taxon>Eukaryota</taxon>
        <taxon>Fungi</taxon>
        <taxon>Dikarya</taxon>
        <taxon>Ascomycota</taxon>
        <taxon>Pezizomycotina</taxon>
        <taxon>Sordariomycetes</taxon>
        <taxon>Xylariomycetidae</taxon>
        <taxon>Amphisphaeriales</taxon>
        <taxon>Sporocadaceae</taxon>
        <taxon>Seiridium</taxon>
    </lineage>
</organism>
<feature type="active site" description="Charge relay system" evidence="8">
    <location>
        <position position="276"/>
    </location>
</feature>
<accession>A0ABR2V1W8</accession>
<keyword evidence="9" id="KW-0732">Signal</keyword>
<dbReference type="PROSITE" id="PS51695">
    <property type="entry name" value="SEDOLISIN"/>
    <property type="match status" value="1"/>
</dbReference>
<comment type="subcellular location">
    <subcellularLocation>
        <location evidence="1">Secreted</location>
        <location evidence="1">Extracellular space</location>
    </subcellularLocation>
</comment>
<dbReference type="PANTHER" id="PTHR14218">
    <property type="entry name" value="PROTEASE S8 TRIPEPTIDYL PEPTIDASE I CLN2"/>
    <property type="match status" value="1"/>
</dbReference>
<keyword evidence="4 8" id="KW-0378">Hydrolase</keyword>
<dbReference type="Pfam" id="PF09286">
    <property type="entry name" value="Pro-kuma_activ"/>
    <property type="match status" value="1"/>
</dbReference>
<dbReference type="PANTHER" id="PTHR14218:SF19">
    <property type="entry name" value="SERINE PROTEASE AORO, PUTATIVE (AFU_ORTHOLOGUE AFUA_6G10250)-RELATED"/>
    <property type="match status" value="1"/>
</dbReference>
<keyword evidence="7" id="KW-0865">Zymogen</keyword>
<dbReference type="InterPro" id="IPR015366">
    <property type="entry name" value="S53_propep"/>
</dbReference>
<keyword evidence="2 8" id="KW-0645">Protease</keyword>
<keyword evidence="12" id="KW-1185">Reference proteome</keyword>
<evidence type="ECO:0000256" key="2">
    <source>
        <dbReference type="ARBA" id="ARBA00022670"/>
    </source>
</evidence>
<dbReference type="Gene3D" id="3.40.50.200">
    <property type="entry name" value="Peptidase S8/S53 domain"/>
    <property type="match status" value="1"/>
</dbReference>
<dbReference type="CDD" id="cd11377">
    <property type="entry name" value="Pro-peptidase_S53"/>
    <property type="match status" value="1"/>
</dbReference>
<reference evidence="11 12" key="1">
    <citation type="journal article" date="2024" name="J. Plant Pathol.">
        <title>Sequence and assembly of the genome of Seiridium unicorne, isolate CBS 538.82, causal agent of cypress canker disease.</title>
        <authorList>
            <person name="Scali E."/>
            <person name="Rocca G.D."/>
            <person name="Danti R."/>
            <person name="Garbelotto M."/>
            <person name="Barberini S."/>
            <person name="Baroncelli R."/>
            <person name="Emiliani G."/>
        </authorList>
    </citation>
    <scope>NUCLEOTIDE SEQUENCE [LARGE SCALE GENOMIC DNA]</scope>
    <source>
        <strain evidence="11 12">BM-138-508</strain>
    </source>
</reference>
<comment type="caution">
    <text evidence="11">The sequence shown here is derived from an EMBL/GenBank/DDBJ whole genome shotgun (WGS) entry which is preliminary data.</text>
</comment>